<evidence type="ECO:0000313" key="3">
    <source>
        <dbReference type="Proteomes" id="UP000271162"/>
    </source>
</evidence>
<keyword evidence="3" id="KW-1185">Reference proteome</keyword>
<dbReference type="AlphaFoldDB" id="A0A0N4Y087"/>
<dbReference type="EMBL" id="UYSL01020067">
    <property type="protein sequence ID" value="VDL72505.1"/>
    <property type="molecule type" value="Genomic_DNA"/>
</dbReference>
<evidence type="ECO:0000313" key="2">
    <source>
        <dbReference type="EMBL" id="VDL72505.1"/>
    </source>
</evidence>
<evidence type="ECO:0000256" key="1">
    <source>
        <dbReference type="SAM" id="MobiDB-lite"/>
    </source>
</evidence>
<evidence type="ECO:0000313" key="4">
    <source>
        <dbReference type="WBParaSite" id="NBR_0000891501-mRNA-1"/>
    </source>
</evidence>
<gene>
    <name evidence="2" type="ORF">NBR_LOCUS8916</name>
</gene>
<sequence length="70" mass="7854">MASFEKWRSKGHSMNNTMGEAERQRRRQRRPRFLVGAARRLGMVGRFCSSTAGATATTGAPHETAIRLFT</sequence>
<proteinExistence type="predicted"/>
<reference evidence="2 3" key="2">
    <citation type="submission" date="2018-11" db="EMBL/GenBank/DDBJ databases">
        <authorList>
            <consortium name="Pathogen Informatics"/>
        </authorList>
    </citation>
    <scope>NUCLEOTIDE SEQUENCE [LARGE SCALE GENOMIC DNA]</scope>
</reference>
<organism evidence="4">
    <name type="scientific">Nippostrongylus brasiliensis</name>
    <name type="common">Rat hookworm</name>
    <dbReference type="NCBI Taxonomy" id="27835"/>
    <lineage>
        <taxon>Eukaryota</taxon>
        <taxon>Metazoa</taxon>
        <taxon>Ecdysozoa</taxon>
        <taxon>Nematoda</taxon>
        <taxon>Chromadorea</taxon>
        <taxon>Rhabditida</taxon>
        <taxon>Rhabditina</taxon>
        <taxon>Rhabditomorpha</taxon>
        <taxon>Strongyloidea</taxon>
        <taxon>Heligmosomidae</taxon>
        <taxon>Nippostrongylus</taxon>
    </lineage>
</organism>
<name>A0A0N4Y087_NIPBR</name>
<dbReference type="WBParaSite" id="NBR_0000891501-mRNA-1">
    <property type="protein sequence ID" value="NBR_0000891501-mRNA-1"/>
    <property type="gene ID" value="NBR_0000891501"/>
</dbReference>
<protein>
    <submittedName>
        <fullName evidence="2 4">Uncharacterized protein</fullName>
    </submittedName>
</protein>
<dbReference type="Proteomes" id="UP000271162">
    <property type="component" value="Unassembled WGS sequence"/>
</dbReference>
<reference evidence="4" key="1">
    <citation type="submission" date="2017-02" db="UniProtKB">
        <authorList>
            <consortium name="WormBaseParasite"/>
        </authorList>
    </citation>
    <scope>IDENTIFICATION</scope>
</reference>
<accession>A0A0N4Y087</accession>
<feature type="region of interest" description="Disordered" evidence="1">
    <location>
        <begin position="1"/>
        <end position="31"/>
    </location>
</feature>